<keyword evidence="4" id="KW-0482">Metalloprotease</keyword>
<dbReference type="InterPro" id="IPR051463">
    <property type="entry name" value="Peptidase_U62_metallo"/>
</dbReference>
<dbReference type="Pfam" id="PF01523">
    <property type="entry name" value="PmbA_TldD_1st"/>
    <property type="match status" value="1"/>
</dbReference>
<dbReference type="KEGG" id="acel:acsn021_20760"/>
<dbReference type="SUPFAM" id="SSF111283">
    <property type="entry name" value="Putative modulator of DNA gyrase, PmbA/TldD"/>
    <property type="match status" value="1"/>
</dbReference>
<evidence type="ECO:0000256" key="2">
    <source>
        <dbReference type="ARBA" id="ARBA00022670"/>
    </source>
</evidence>
<dbReference type="GO" id="GO:0005829">
    <property type="term" value="C:cytosol"/>
    <property type="evidence" value="ECO:0007669"/>
    <property type="project" value="TreeGrafter"/>
</dbReference>
<dbReference type="Pfam" id="PF19289">
    <property type="entry name" value="PmbA_TldD_3rd"/>
    <property type="match status" value="1"/>
</dbReference>
<dbReference type="InterPro" id="IPR002510">
    <property type="entry name" value="Metalloprtase-TldD/E_N"/>
</dbReference>
<dbReference type="Proteomes" id="UP000515561">
    <property type="component" value="Chromosome"/>
</dbReference>
<dbReference type="PANTHER" id="PTHR30624:SF0">
    <property type="entry name" value="METALLOPROTEASE SLR0863"/>
    <property type="match status" value="1"/>
</dbReference>
<proteinExistence type="inferred from homology"/>
<dbReference type="EMBL" id="AP023367">
    <property type="protein sequence ID" value="BCJ94507.1"/>
    <property type="molecule type" value="Genomic_DNA"/>
</dbReference>
<reference evidence="5 6" key="1">
    <citation type="journal article" date="2016" name="Int. J. Syst. Evol. Microbiol.">
        <title>Descriptions of Anaerotaenia torta gen. nov., sp. nov. and Anaerocolumna cellulosilytica gen. nov., sp. nov. isolated from a methanogenic reactor of cattle waste.</title>
        <authorList>
            <person name="Uek A."/>
            <person name="Ohtaki Y."/>
            <person name="Kaku N."/>
            <person name="Ueki K."/>
        </authorList>
    </citation>
    <scope>NUCLEOTIDE SEQUENCE [LARGE SCALE GENOMIC DNA]</scope>
    <source>
        <strain evidence="5 6">SN021</strain>
    </source>
</reference>
<keyword evidence="2" id="KW-0645">Protease</keyword>
<dbReference type="AlphaFoldDB" id="A0A6S6R366"/>
<dbReference type="PANTHER" id="PTHR30624">
    <property type="entry name" value="UNCHARACTERIZED PROTEIN TLDD AND PMBA"/>
    <property type="match status" value="1"/>
</dbReference>
<protein>
    <submittedName>
        <fullName evidence="5">Uncharacterized protein</fullName>
    </submittedName>
</protein>
<accession>A0A6S6R366</accession>
<gene>
    <name evidence="5" type="ORF">acsn021_20760</name>
</gene>
<organism evidence="5 6">
    <name type="scientific">Anaerocolumna cellulosilytica</name>
    <dbReference type="NCBI Taxonomy" id="433286"/>
    <lineage>
        <taxon>Bacteria</taxon>
        <taxon>Bacillati</taxon>
        <taxon>Bacillota</taxon>
        <taxon>Clostridia</taxon>
        <taxon>Lachnospirales</taxon>
        <taxon>Lachnospiraceae</taxon>
        <taxon>Anaerocolumna</taxon>
    </lineage>
</organism>
<evidence type="ECO:0000256" key="4">
    <source>
        <dbReference type="ARBA" id="ARBA00023049"/>
    </source>
</evidence>
<dbReference type="InterPro" id="IPR045569">
    <property type="entry name" value="Metalloprtase-TldD/E_C"/>
</dbReference>
<evidence type="ECO:0000313" key="5">
    <source>
        <dbReference type="EMBL" id="BCJ94507.1"/>
    </source>
</evidence>
<evidence type="ECO:0000256" key="1">
    <source>
        <dbReference type="ARBA" id="ARBA00005836"/>
    </source>
</evidence>
<keyword evidence="3" id="KW-0378">Hydrolase</keyword>
<keyword evidence="6" id="KW-1185">Reference proteome</keyword>
<dbReference type="RefSeq" id="WP_184089934.1">
    <property type="nucleotide sequence ID" value="NZ_AP023367.1"/>
</dbReference>
<evidence type="ECO:0000256" key="3">
    <source>
        <dbReference type="ARBA" id="ARBA00022801"/>
    </source>
</evidence>
<sequence length="445" mass="49833">MYQFPKDLYTDVRIETVSNTNITLENYQVTQNKAKTDIGAMIRIYDGSRWYYSATTDVANIQQEIDALAKMAEPNTEVYNTPVVKRLEVNVEKAFTYEDTDVTKIDNQIKLELLQSYIPVLKEYEQLKMTRMYYLDKHIVKHIVSSKGTDVTFDTQTCNIAIRYTVQMKDVPHQGSENLSGLRIEDLYNKQSKVKKTVEQDIAFCQNAVPVVQGKYTCILSPVVTGVFAHESFGHKSEADFMVGDETMKREWAIGKRVGADILNIIDTGTVEGSGYIPFDDEGCKAKVNYIIKDGILTGRLHSGATAAILEEEPTGNARAINFEFEPIVRMTTTYIGAGTQTKEELIESVKEGIYIDDLRHGSGMTTFTIAPNRAYMIRDGKLAEPVRVSVISGNVMNTLYEIDGASNSIELYSFALGGCGKMDQYPLPVGFGGPYIRVHNIQVQ</sequence>
<dbReference type="InterPro" id="IPR035068">
    <property type="entry name" value="TldD/PmbA_N"/>
</dbReference>
<name>A0A6S6R366_9FIRM</name>
<dbReference type="GO" id="GO:0006508">
    <property type="term" value="P:proteolysis"/>
    <property type="evidence" value="ECO:0007669"/>
    <property type="project" value="UniProtKB-KW"/>
</dbReference>
<comment type="similarity">
    <text evidence="1">Belongs to the peptidase U62 family.</text>
</comment>
<dbReference type="InterPro" id="IPR036059">
    <property type="entry name" value="TldD/PmbA_sf"/>
</dbReference>
<dbReference type="GO" id="GO:0008237">
    <property type="term" value="F:metallopeptidase activity"/>
    <property type="evidence" value="ECO:0007669"/>
    <property type="project" value="UniProtKB-KW"/>
</dbReference>
<dbReference type="Gene3D" id="3.30.2290.10">
    <property type="entry name" value="PmbA/TldD superfamily"/>
    <property type="match status" value="1"/>
</dbReference>
<evidence type="ECO:0000313" key="6">
    <source>
        <dbReference type="Proteomes" id="UP000515561"/>
    </source>
</evidence>